<dbReference type="PANTHER" id="PTHR13194">
    <property type="entry name" value="COMPLEX I INTERMEDIATE-ASSOCIATED PROTEIN 30"/>
    <property type="match status" value="1"/>
</dbReference>
<dbReference type="InterPro" id="IPR013857">
    <property type="entry name" value="NADH-UbQ_OxRdtase-assoc_prot30"/>
</dbReference>
<reference evidence="3" key="1">
    <citation type="journal article" date="2020" name="mSystems">
        <title>Genome- and Community-Level Interaction Insights into Carbon Utilization and Element Cycling Functions of Hydrothermarchaeota in Hydrothermal Sediment.</title>
        <authorList>
            <person name="Zhou Z."/>
            <person name="Liu Y."/>
            <person name="Xu W."/>
            <person name="Pan J."/>
            <person name="Luo Z.H."/>
            <person name="Li M."/>
        </authorList>
    </citation>
    <scope>NUCLEOTIDE SEQUENCE [LARGE SCALE GENOMIC DNA]</scope>
    <source>
        <strain evidence="3">HyVt-346</strain>
    </source>
</reference>
<dbReference type="PANTHER" id="PTHR13194:SF19">
    <property type="entry name" value="NAD(P)-BINDING ROSSMANN-FOLD SUPERFAMILY PROTEIN"/>
    <property type="match status" value="1"/>
</dbReference>
<name>A0A7V1D259_9GAMM</name>
<gene>
    <name evidence="3" type="ORF">ENH88_19185</name>
</gene>
<dbReference type="InterPro" id="IPR039131">
    <property type="entry name" value="NDUFAF1"/>
</dbReference>
<evidence type="ECO:0000259" key="2">
    <source>
        <dbReference type="Pfam" id="PF08547"/>
    </source>
</evidence>
<organism evidence="3">
    <name type="scientific">Pseudoalteromonas prydzensis</name>
    <dbReference type="NCBI Taxonomy" id="182141"/>
    <lineage>
        <taxon>Bacteria</taxon>
        <taxon>Pseudomonadati</taxon>
        <taxon>Pseudomonadota</taxon>
        <taxon>Gammaproteobacteria</taxon>
        <taxon>Alteromonadales</taxon>
        <taxon>Pseudoalteromonadaceae</taxon>
        <taxon>Pseudoalteromonas</taxon>
    </lineage>
</organism>
<dbReference type="InterPro" id="IPR008979">
    <property type="entry name" value="Galactose-bd-like_sf"/>
</dbReference>
<dbReference type="Pfam" id="PF08547">
    <property type="entry name" value="CIA30"/>
    <property type="match status" value="1"/>
</dbReference>
<proteinExistence type="inferred from homology"/>
<dbReference type="AlphaFoldDB" id="A0A7V1D259"/>
<sequence length="170" mass="19043">MTKNPTTSLLLLSGSGDLTLHWQIVNDSVMGGLSTSQAYEKDNSLIFTGHVSLENNGGFASIRTTINTNKENANLISLRFKGDGKTYQLRLRTSQYLNGPAYTTSFATLKDQWQVVTFSPTDFSLTYRGKTLEQQPELTFKDVQQLGLMIAKKQQGNFQLELAQINFEHK</sequence>
<comment type="similarity">
    <text evidence="1">Belongs to the CIA30 family.</text>
</comment>
<evidence type="ECO:0000313" key="3">
    <source>
        <dbReference type="EMBL" id="HEA18526.1"/>
    </source>
</evidence>
<protein>
    <submittedName>
        <fullName evidence="3">CIA30 family protein</fullName>
    </submittedName>
</protein>
<accession>A0A7V1D259</accession>
<comment type="caution">
    <text evidence="3">The sequence shown here is derived from an EMBL/GenBank/DDBJ whole genome shotgun (WGS) entry which is preliminary data.</text>
</comment>
<feature type="domain" description="NADH:ubiquinone oxidoreductase intermediate-associated protein 30" evidence="2">
    <location>
        <begin position="20"/>
        <end position="162"/>
    </location>
</feature>
<dbReference type="RefSeq" id="WP_304184755.1">
    <property type="nucleotide sequence ID" value="NZ_DRGM01000187.1"/>
</dbReference>
<dbReference type="Proteomes" id="UP000886188">
    <property type="component" value="Unassembled WGS sequence"/>
</dbReference>
<dbReference type="EMBL" id="DRGM01000187">
    <property type="protein sequence ID" value="HEA18526.1"/>
    <property type="molecule type" value="Genomic_DNA"/>
</dbReference>
<evidence type="ECO:0000256" key="1">
    <source>
        <dbReference type="ARBA" id="ARBA00007884"/>
    </source>
</evidence>
<dbReference type="SUPFAM" id="SSF49785">
    <property type="entry name" value="Galactose-binding domain-like"/>
    <property type="match status" value="1"/>
</dbReference>